<dbReference type="Proteomes" id="UP000319335">
    <property type="component" value="Unassembled WGS sequence"/>
</dbReference>
<evidence type="ECO:0000313" key="1">
    <source>
        <dbReference type="EMBL" id="TQD27326.1"/>
    </source>
</evidence>
<sequence length="131" mass="14097">MAFLVFLLCVSAAGAKSSETAIDAVSSGSNETIGIKSVTTTITQGEVNWHTTYVSSSNSAMIVDLNWGDTTDSLQLYVYDPSGNSYGPYYDSADGSNNGRINLLLDNTPEVGTWRCKVYGYHVIGTEDYSI</sequence>
<evidence type="ECO:0000313" key="2">
    <source>
        <dbReference type="Proteomes" id="UP000319335"/>
    </source>
</evidence>
<accession>A0A7Z8KQB8</accession>
<comment type="caution">
    <text evidence="1">The sequence shown here is derived from an EMBL/GenBank/DDBJ whole genome shotgun (WGS) entry which is preliminary data.</text>
</comment>
<keyword evidence="2" id="KW-1185">Reference proteome</keyword>
<proteinExistence type="predicted"/>
<dbReference type="EMBL" id="VIAQ01000009">
    <property type="protein sequence ID" value="TQD27326.1"/>
    <property type="molecule type" value="Genomic_DNA"/>
</dbReference>
<protein>
    <submittedName>
        <fullName evidence="1">Peptidase domain-containing protein</fullName>
    </submittedName>
</protein>
<name>A0A7Z8KQB8_9EURY</name>
<dbReference type="Gene3D" id="2.60.120.380">
    <property type="match status" value="1"/>
</dbReference>
<reference evidence="1 2" key="1">
    <citation type="submission" date="2019-06" db="EMBL/GenBank/DDBJ databases">
        <title>Draft genome sequence of Methanolobus vulcani B1d.</title>
        <authorList>
            <person name="Creighbaum A.J."/>
            <person name="Ticak T."/>
            <person name="Hariraju D."/>
            <person name="Arivett B.A."/>
            <person name="Ferguson D.J.Jr."/>
        </authorList>
    </citation>
    <scope>NUCLEOTIDE SEQUENCE [LARGE SCALE GENOMIC DNA]</scope>
    <source>
        <strain evidence="1 2">B1d</strain>
    </source>
</reference>
<organism evidence="1 2">
    <name type="scientific">Methanolobus vulcani</name>
    <dbReference type="NCBI Taxonomy" id="38026"/>
    <lineage>
        <taxon>Archaea</taxon>
        <taxon>Methanobacteriati</taxon>
        <taxon>Methanobacteriota</taxon>
        <taxon>Stenosarchaea group</taxon>
        <taxon>Methanomicrobia</taxon>
        <taxon>Methanosarcinales</taxon>
        <taxon>Methanosarcinaceae</taxon>
        <taxon>Methanolobus</taxon>
    </lineage>
</organism>
<dbReference type="AlphaFoldDB" id="A0A7Z8KQB8"/>
<gene>
    <name evidence="1" type="ORF">FKV42_03430</name>
</gene>